<dbReference type="SMART" id="SM00267">
    <property type="entry name" value="GGDEF"/>
    <property type="match status" value="1"/>
</dbReference>
<proteinExistence type="predicted"/>
<dbReference type="NCBIfam" id="TIGR00254">
    <property type="entry name" value="GGDEF"/>
    <property type="match status" value="1"/>
</dbReference>
<evidence type="ECO:0000256" key="2">
    <source>
        <dbReference type="SAM" id="MobiDB-lite"/>
    </source>
</evidence>
<dbReference type="InterPro" id="IPR001633">
    <property type="entry name" value="EAL_dom"/>
</dbReference>
<feature type="domain" description="GGDEF" evidence="5">
    <location>
        <begin position="320"/>
        <end position="453"/>
    </location>
</feature>
<name>A0A7C9MUI5_9BACT</name>
<dbReference type="OrthoDB" id="7673416at2"/>
<dbReference type="SUPFAM" id="SSF141868">
    <property type="entry name" value="EAL domain-like"/>
    <property type="match status" value="1"/>
</dbReference>
<dbReference type="InterPro" id="IPR052155">
    <property type="entry name" value="Biofilm_reg_signaling"/>
</dbReference>
<feature type="region of interest" description="Disordered" evidence="2">
    <location>
        <begin position="1"/>
        <end position="29"/>
    </location>
</feature>
<dbReference type="InterPro" id="IPR011006">
    <property type="entry name" value="CheY-like_superfamily"/>
</dbReference>
<evidence type="ECO:0000313" key="7">
    <source>
        <dbReference type="Proteomes" id="UP000482487"/>
    </source>
</evidence>
<evidence type="ECO:0000256" key="1">
    <source>
        <dbReference type="PROSITE-ProRule" id="PRU00169"/>
    </source>
</evidence>
<organism evidence="6 7">
    <name type="scientific">Solidesulfovibrio aerotolerans</name>
    <dbReference type="NCBI Taxonomy" id="295255"/>
    <lineage>
        <taxon>Bacteria</taxon>
        <taxon>Pseudomonadati</taxon>
        <taxon>Thermodesulfobacteriota</taxon>
        <taxon>Desulfovibrionia</taxon>
        <taxon>Desulfovibrionales</taxon>
        <taxon>Desulfovibrionaceae</taxon>
        <taxon>Solidesulfovibrio</taxon>
    </lineage>
</organism>
<sequence>MSAATLLLSGDEVSTPHPTIPCQDESSVENGLDGRAPRLLIVEDERVVALDLKGILRRLGYIQAGVTASGAEAVELCASLKPDLVLMDIFLSGAMDGVEAACVIQTECDVPVIFLTSHTDQVTLQRAKRTAPYGYVLKPVDEDWLRTAVEVALFKHHTERKLRQSERHYRELFSGMLNAFLLLELLPAPNQDFRILAANPAFERVTGLACATVVGRTLREALPGIEPFWLDTLSTTAVSGRPTRFENYLGDLNMYFLAQAYCPQPGQVAVALEDVTERKRGEERLRYRTFHDALTGLPNRALCLDRIARAIERAKRRSNYIYALIFLDLDRFKLVNDSLGHLAGDGLLRRVAERLRREVRQLDTVARVGGDEFVVLLEEIASPGDALRIVKTVRERLRIPFTVEGRQIYITASLGVVLGPADYDRPEELLQNAAIAMGSARVAGCGRVRVFDWSMRERAERVMDLETNMRLGLERGEFILYYQPIFDLATLVPRGVEALVRWRRADGELVSPAEFIPAAEQSGLIIPLGALVLAEACRALTRWRAGTLADRSFFMAVNLSARQFTQPDLVKQVITALRRENMAAGDLKLEITESILMEHPESAMLKLRGLRELGVGIGIDDFGTGYSSLSYLQRFPIDTLKVDRSFVSGMEEQGNRVIVRSVVSLAHNLGYDVVAEGIETTAQLDELAGLGCDLGQGFLYARPMDESALLGLLGQHFGPDAPQHLKTDCV</sequence>
<dbReference type="SUPFAM" id="SSF55785">
    <property type="entry name" value="PYP-like sensor domain (PAS domain)"/>
    <property type="match status" value="1"/>
</dbReference>
<evidence type="ECO:0000259" key="3">
    <source>
        <dbReference type="PROSITE" id="PS50110"/>
    </source>
</evidence>
<dbReference type="InterPro" id="IPR000160">
    <property type="entry name" value="GGDEF_dom"/>
</dbReference>
<dbReference type="SUPFAM" id="SSF52172">
    <property type="entry name" value="CheY-like"/>
    <property type="match status" value="1"/>
</dbReference>
<dbReference type="CDD" id="cd00130">
    <property type="entry name" value="PAS"/>
    <property type="match status" value="1"/>
</dbReference>
<dbReference type="SMART" id="SM00448">
    <property type="entry name" value="REC"/>
    <property type="match status" value="1"/>
</dbReference>
<dbReference type="CDD" id="cd01948">
    <property type="entry name" value="EAL"/>
    <property type="match status" value="1"/>
</dbReference>
<dbReference type="Proteomes" id="UP000482487">
    <property type="component" value="Unassembled WGS sequence"/>
</dbReference>
<dbReference type="InterPro" id="IPR029787">
    <property type="entry name" value="Nucleotide_cyclase"/>
</dbReference>
<dbReference type="Pfam" id="PF00563">
    <property type="entry name" value="EAL"/>
    <property type="match status" value="1"/>
</dbReference>
<dbReference type="NCBIfam" id="TIGR00229">
    <property type="entry name" value="sensory_box"/>
    <property type="match status" value="1"/>
</dbReference>
<dbReference type="Gene3D" id="3.30.70.270">
    <property type="match status" value="1"/>
</dbReference>
<evidence type="ECO:0000313" key="6">
    <source>
        <dbReference type="EMBL" id="MYL82694.1"/>
    </source>
</evidence>
<evidence type="ECO:0000259" key="5">
    <source>
        <dbReference type="PROSITE" id="PS50887"/>
    </source>
</evidence>
<dbReference type="PROSITE" id="PS50883">
    <property type="entry name" value="EAL"/>
    <property type="match status" value="1"/>
</dbReference>
<dbReference type="PANTHER" id="PTHR44757:SF2">
    <property type="entry name" value="BIOFILM ARCHITECTURE MAINTENANCE PROTEIN MBAA"/>
    <property type="match status" value="1"/>
</dbReference>
<dbReference type="PANTHER" id="PTHR44757">
    <property type="entry name" value="DIGUANYLATE CYCLASE DGCP"/>
    <property type="match status" value="1"/>
</dbReference>
<keyword evidence="1" id="KW-0597">Phosphoprotein</keyword>
<protein>
    <submittedName>
        <fullName evidence="6">EAL domain-containing protein</fullName>
    </submittedName>
</protein>
<dbReference type="InterPro" id="IPR035919">
    <property type="entry name" value="EAL_sf"/>
</dbReference>
<dbReference type="Gene3D" id="3.40.50.2300">
    <property type="match status" value="1"/>
</dbReference>
<dbReference type="InterPro" id="IPR043128">
    <property type="entry name" value="Rev_trsase/Diguanyl_cyclase"/>
</dbReference>
<dbReference type="Gene3D" id="3.20.20.450">
    <property type="entry name" value="EAL domain"/>
    <property type="match status" value="1"/>
</dbReference>
<dbReference type="InterPro" id="IPR035965">
    <property type="entry name" value="PAS-like_dom_sf"/>
</dbReference>
<dbReference type="Pfam" id="PF13188">
    <property type="entry name" value="PAS_8"/>
    <property type="match status" value="1"/>
</dbReference>
<feature type="domain" description="EAL" evidence="4">
    <location>
        <begin position="462"/>
        <end position="717"/>
    </location>
</feature>
<accession>A0A7C9MUI5</accession>
<dbReference type="SMART" id="SM00052">
    <property type="entry name" value="EAL"/>
    <property type="match status" value="1"/>
</dbReference>
<dbReference type="CDD" id="cd01949">
    <property type="entry name" value="GGDEF"/>
    <property type="match status" value="1"/>
</dbReference>
<feature type="domain" description="Response regulatory" evidence="3">
    <location>
        <begin position="38"/>
        <end position="153"/>
    </location>
</feature>
<dbReference type="InterPro" id="IPR001789">
    <property type="entry name" value="Sig_transdc_resp-reg_receiver"/>
</dbReference>
<dbReference type="EMBL" id="WVUD01000007">
    <property type="protein sequence ID" value="MYL82694.1"/>
    <property type="molecule type" value="Genomic_DNA"/>
</dbReference>
<gene>
    <name evidence="6" type="ORF">GTA51_06035</name>
</gene>
<dbReference type="Pfam" id="PF00990">
    <property type="entry name" value="GGDEF"/>
    <property type="match status" value="1"/>
</dbReference>
<dbReference type="PROSITE" id="PS50110">
    <property type="entry name" value="RESPONSE_REGULATORY"/>
    <property type="match status" value="1"/>
</dbReference>
<keyword evidence="7" id="KW-1185">Reference proteome</keyword>
<dbReference type="Pfam" id="PF00072">
    <property type="entry name" value="Response_reg"/>
    <property type="match status" value="1"/>
</dbReference>
<dbReference type="GO" id="GO:0000160">
    <property type="term" value="P:phosphorelay signal transduction system"/>
    <property type="evidence" value="ECO:0007669"/>
    <property type="project" value="InterPro"/>
</dbReference>
<dbReference type="Gene3D" id="3.30.450.20">
    <property type="entry name" value="PAS domain"/>
    <property type="match status" value="1"/>
</dbReference>
<dbReference type="SUPFAM" id="SSF55073">
    <property type="entry name" value="Nucleotide cyclase"/>
    <property type="match status" value="1"/>
</dbReference>
<reference evidence="6 7" key="1">
    <citation type="submission" date="2020-01" db="EMBL/GenBank/DDBJ databases">
        <title>Genome sequence of Desulfovibrio aerotolerans DSM 16695(T).</title>
        <authorList>
            <person name="Karnachuk O."/>
            <person name="Avakyan M."/>
            <person name="Mardanov A."/>
            <person name="Kadnikov V."/>
            <person name="Ravin N."/>
        </authorList>
    </citation>
    <scope>NUCLEOTIDE SEQUENCE [LARGE SCALE GENOMIC DNA]</scope>
    <source>
        <strain evidence="6 7">DSM 16695</strain>
    </source>
</reference>
<dbReference type="PROSITE" id="PS50887">
    <property type="entry name" value="GGDEF"/>
    <property type="match status" value="1"/>
</dbReference>
<evidence type="ECO:0000259" key="4">
    <source>
        <dbReference type="PROSITE" id="PS50883"/>
    </source>
</evidence>
<dbReference type="CDD" id="cd17534">
    <property type="entry name" value="REC_DC-like"/>
    <property type="match status" value="1"/>
</dbReference>
<feature type="modified residue" description="4-aspartylphosphate" evidence="1">
    <location>
        <position position="88"/>
    </location>
</feature>
<dbReference type="AlphaFoldDB" id="A0A7C9MUI5"/>
<comment type="caution">
    <text evidence="6">The sequence shown here is derived from an EMBL/GenBank/DDBJ whole genome shotgun (WGS) entry which is preliminary data.</text>
</comment>
<dbReference type="InterPro" id="IPR000014">
    <property type="entry name" value="PAS"/>
</dbReference>